<keyword evidence="1" id="KW-0328">Glycosyltransferase</keyword>
<dbReference type="InterPro" id="IPR051199">
    <property type="entry name" value="LPS_LOS_Heptosyltrfase"/>
</dbReference>
<evidence type="ECO:0000256" key="2">
    <source>
        <dbReference type="ARBA" id="ARBA00022679"/>
    </source>
</evidence>
<evidence type="ECO:0000256" key="1">
    <source>
        <dbReference type="ARBA" id="ARBA00022676"/>
    </source>
</evidence>
<dbReference type="EMBL" id="MFFM01000048">
    <property type="protein sequence ID" value="OGF08122.1"/>
    <property type="molecule type" value="Genomic_DNA"/>
</dbReference>
<reference evidence="3 4" key="1">
    <citation type="journal article" date="2016" name="Nat. Commun.">
        <title>Thousands of microbial genomes shed light on interconnected biogeochemical processes in an aquifer system.</title>
        <authorList>
            <person name="Anantharaman K."/>
            <person name="Brown C.T."/>
            <person name="Hug L.A."/>
            <person name="Sharon I."/>
            <person name="Castelle C.J."/>
            <person name="Probst A.J."/>
            <person name="Thomas B.C."/>
            <person name="Singh A."/>
            <person name="Wilkins M.J."/>
            <person name="Karaoz U."/>
            <person name="Brodie E.L."/>
            <person name="Williams K.H."/>
            <person name="Hubbard S.S."/>
            <person name="Banfield J.F."/>
        </authorList>
    </citation>
    <scope>NUCLEOTIDE SEQUENCE [LARGE SCALE GENOMIC DNA]</scope>
</reference>
<dbReference type="PANTHER" id="PTHR30160">
    <property type="entry name" value="TETRAACYLDISACCHARIDE 4'-KINASE-RELATED"/>
    <property type="match status" value="1"/>
</dbReference>
<dbReference type="GO" id="GO:0008713">
    <property type="term" value="F:ADP-heptose-lipopolysaccharide heptosyltransferase activity"/>
    <property type="evidence" value="ECO:0007669"/>
    <property type="project" value="TreeGrafter"/>
</dbReference>
<dbReference type="AlphaFoldDB" id="A0A1F5R0V7"/>
<proteinExistence type="predicted"/>
<dbReference type="Gene3D" id="3.40.50.2000">
    <property type="entry name" value="Glycogen Phosphorylase B"/>
    <property type="match status" value="2"/>
</dbReference>
<dbReference type="GO" id="GO:0009244">
    <property type="term" value="P:lipopolysaccharide core region biosynthetic process"/>
    <property type="evidence" value="ECO:0007669"/>
    <property type="project" value="TreeGrafter"/>
</dbReference>
<dbReference type="Proteomes" id="UP000177230">
    <property type="component" value="Unassembled WGS sequence"/>
</dbReference>
<dbReference type="CDD" id="cd03789">
    <property type="entry name" value="GT9_LPS_heptosyltransferase"/>
    <property type="match status" value="1"/>
</dbReference>
<evidence type="ECO:0000313" key="4">
    <source>
        <dbReference type="Proteomes" id="UP000177230"/>
    </source>
</evidence>
<evidence type="ECO:0000313" key="3">
    <source>
        <dbReference type="EMBL" id="OGF08122.1"/>
    </source>
</evidence>
<evidence type="ECO:0008006" key="5">
    <source>
        <dbReference type="Google" id="ProtNLM"/>
    </source>
</evidence>
<organism evidence="3 4">
    <name type="scientific">Candidatus Edwardsbacteria bacterium GWF2_54_11</name>
    <dbReference type="NCBI Taxonomy" id="1817851"/>
    <lineage>
        <taxon>Bacteria</taxon>
        <taxon>Candidatus Edwardsiibacteriota</taxon>
    </lineage>
</organism>
<dbReference type="GO" id="GO:0005829">
    <property type="term" value="C:cytosol"/>
    <property type="evidence" value="ECO:0007669"/>
    <property type="project" value="TreeGrafter"/>
</dbReference>
<dbReference type="SUPFAM" id="SSF53756">
    <property type="entry name" value="UDP-Glycosyltransferase/glycogen phosphorylase"/>
    <property type="match status" value="1"/>
</dbReference>
<sequence>MPPSRVLILVWGGIGNMVMALPMLNAASRGFPGGVLTVVVQNATMLSLLEGNDRFVKLTMDSKEFSGAFGKLKLIKKIKKQLPEVTISTVPSPKIRSGILAILSGSGIRICSSQYGSHFFNIKVEGKTEQKHYVYRNLGLLKPLEIESDSVEYGIRVPLKYDKEAEEFIKNGNISSNKIIGFHPGAGNRQKRWPVEKFVAIGKDLTSRGCQVIIFGGTEEAELVKKVAAGIGPGGFRFIGNNDLNSTLALINKCQIFLSNDSGLAHCAAALGVSTVVVFGPTDPNICAPEAQNIRLIRNNIDCGPCYRPANKYKCNYYPPMCLEIPTDRVLMEVCELMESSEDVR</sequence>
<keyword evidence="2" id="KW-0808">Transferase</keyword>
<name>A0A1F5R0V7_9BACT</name>
<dbReference type="PANTHER" id="PTHR30160:SF7">
    <property type="entry name" value="ADP-HEPTOSE--LPS HEPTOSYLTRANSFERASE 2"/>
    <property type="match status" value="1"/>
</dbReference>
<gene>
    <name evidence="3" type="ORF">A2024_08050</name>
</gene>
<dbReference type="InterPro" id="IPR002201">
    <property type="entry name" value="Glyco_trans_9"/>
</dbReference>
<protein>
    <recommendedName>
        <fullName evidence="5">Lipopolysaccharide heptosyltransferase II</fullName>
    </recommendedName>
</protein>
<dbReference type="Pfam" id="PF01075">
    <property type="entry name" value="Glyco_transf_9"/>
    <property type="match status" value="1"/>
</dbReference>
<accession>A0A1F5R0V7</accession>
<comment type="caution">
    <text evidence="3">The sequence shown here is derived from an EMBL/GenBank/DDBJ whole genome shotgun (WGS) entry which is preliminary data.</text>
</comment>